<dbReference type="PROSITE" id="PS50109">
    <property type="entry name" value="HIS_KIN"/>
    <property type="match status" value="1"/>
</dbReference>
<evidence type="ECO:0000256" key="1">
    <source>
        <dbReference type="ARBA" id="ARBA00000085"/>
    </source>
</evidence>
<organism evidence="12 13">
    <name type="scientific">Mesosutterella multiformis</name>
    <dbReference type="NCBI Taxonomy" id="2259133"/>
    <lineage>
        <taxon>Bacteria</taxon>
        <taxon>Pseudomonadati</taxon>
        <taxon>Pseudomonadota</taxon>
        <taxon>Betaproteobacteria</taxon>
        <taxon>Burkholderiales</taxon>
        <taxon>Sutterellaceae</taxon>
        <taxon>Mesosutterella</taxon>
    </lineage>
</organism>
<keyword evidence="4" id="KW-0808">Transferase</keyword>
<dbReference type="EMBL" id="BGZJ01000002">
    <property type="protein sequence ID" value="GBO94601.1"/>
    <property type="molecule type" value="Genomic_DNA"/>
</dbReference>
<name>A0A388SGQ8_9BURK</name>
<evidence type="ECO:0000256" key="10">
    <source>
        <dbReference type="SAM" id="Phobius"/>
    </source>
</evidence>
<keyword evidence="10" id="KW-0812">Transmembrane</keyword>
<dbReference type="InterPro" id="IPR004358">
    <property type="entry name" value="Sig_transdc_His_kin-like_C"/>
</dbReference>
<keyword evidence="6 12" id="KW-0418">Kinase</keyword>
<proteinExistence type="predicted"/>
<dbReference type="Proteomes" id="UP000266091">
    <property type="component" value="Unassembled WGS sequence"/>
</dbReference>
<dbReference type="GO" id="GO:0007234">
    <property type="term" value="P:osmosensory signaling via phosphorelay pathway"/>
    <property type="evidence" value="ECO:0007669"/>
    <property type="project" value="TreeGrafter"/>
</dbReference>
<keyword evidence="7" id="KW-0067">ATP-binding</keyword>
<dbReference type="SUPFAM" id="SSF55874">
    <property type="entry name" value="ATPase domain of HSP90 chaperone/DNA topoisomerase II/histidine kinase"/>
    <property type="match status" value="1"/>
</dbReference>
<dbReference type="Gene3D" id="3.30.565.10">
    <property type="entry name" value="Histidine kinase-like ATPase, C-terminal domain"/>
    <property type="match status" value="1"/>
</dbReference>
<evidence type="ECO:0000256" key="8">
    <source>
        <dbReference type="ARBA" id="ARBA00023012"/>
    </source>
</evidence>
<dbReference type="InterPro" id="IPR036890">
    <property type="entry name" value="HATPase_C_sf"/>
</dbReference>
<keyword evidence="8" id="KW-0902">Two-component regulatory system</keyword>
<comment type="caution">
    <text evidence="12">The sequence shown here is derived from an EMBL/GenBank/DDBJ whole genome shotgun (WGS) entry which is preliminary data.</text>
</comment>
<dbReference type="InterPro" id="IPR005467">
    <property type="entry name" value="His_kinase_dom"/>
</dbReference>
<dbReference type="Pfam" id="PF12974">
    <property type="entry name" value="Phosphonate-bd"/>
    <property type="match status" value="1"/>
</dbReference>
<gene>
    <name evidence="12" type="ORF">MESMUL_19550</name>
</gene>
<dbReference type="EC" id="2.7.13.3" evidence="2"/>
<keyword evidence="10" id="KW-0472">Membrane</keyword>
<dbReference type="GO" id="GO:0030295">
    <property type="term" value="F:protein kinase activator activity"/>
    <property type="evidence" value="ECO:0007669"/>
    <property type="project" value="TreeGrafter"/>
</dbReference>
<dbReference type="GO" id="GO:0000156">
    <property type="term" value="F:phosphorelay response regulator activity"/>
    <property type="evidence" value="ECO:0007669"/>
    <property type="project" value="TreeGrafter"/>
</dbReference>
<dbReference type="PRINTS" id="PR00344">
    <property type="entry name" value="BCTRLSENSOR"/>
</dbReference>
<evidence type="ECO:0000313" key="13">
    <source>
        <dbReference type="Proteomes" id="UP000266091"/>
    </source>
</evidence>
<dbReference type="InterPro" id="IPR003594">
    <property type="entry name" value="HATPase_dom"/>
</dbReference>
<dbReference type="RefSeq" id="WP_125064669.1">
    <property type="nucleotide sequence ID" value="NZ_BGZJ01000002.1"/>
</dbReference>
<keyword evidence="10" id="KW-1133">Transmembrane helix</keyword>
<evidence type="ECO:0000256" key="4">
    <source>
        <dbReference type="ARBA" id="ARBA00022679"/>
    </source>
</evidence>
<dbReference type="Gene3D" id="1.10.287.130">
    <property type="match status" value="1"/>
</dbReference>
<dbReference type="SMART" id="SM00388">
    <property type="entry name" value="HisKA"/>
    <property type="match status" value="1"/>
</dbReference>
<evidence type="ECO:0000256" key="5">
    <source>
        <dbReference type="ARBA" id="ARBA00022741"/>
    </source>
</evidence>
<dbReference type="InterPro" id="IPR036097">
    <property type="entry name" value="HisK_dim/P_sf"/>
</dbReference>
<accession>A0A388SGQ8</accession>
<dbReference type="InterPro" id="IPR050351">
    <property type="entry name" value="BphY/WalK/GraS-like"/>
</dbReference>
<dbReference type="OrthoDB" id="8559580at2"/>
<sequence length="632" mass="69970">MNLYPFIPMRRARYRLKPVSLILIAGLVALPLLTPAAGATEIDEPYPIGRVLTPETAARKDAPDMVRMQVSHFSQPNQNDAIIMPTVRAFQKAFGRDHFYAEVFSGERINPKKTDLVLSSAGTYRRAADVGSRDIGSLVSDRFPDPNHAEGSVFVVRKGNRTYQSLKDLKGLRLVTSGPKAFTGYQVAMGELLREGINPDRFFSDQIVKLNDMPSVVTALRKGEADVGVLRTCFLEDMAAEGKDISDLAVVGAKPETKDFRCVRSTALYPNWTVTITPHATPDVARLAASTLLSMKPIPGNLHWGMATDFTPVDTLFKELKIGPYEYLRHWTLRRFLSEYWPFLTLFIAAVIGLLLHSVRSDRLVERRTRELTKAYAKQKELEERTRRANEHLAALQKNGMIGQMSSMVVHELRQPLATIVNYVQSLLRLSDMHRPNSEAMMQKGLTTIRSEALKADEIVTKVRDYAKRSSGSDTRTVIDLTELVNRSVANLEDSSSYRTPIHSDIRPGCLIEGDRLEIEVAVVNLIKNALEAADRKGGSDARVSVVLDRFETADGESIRLTIENTGDVLTKERLESLGYATKSAKPEGLGLGLAIVRTIIQNHSGSIAFNPREAGGLAVTVTIPAPSHPIS</sequence>
<dbReference type="Pfam" id="PF00512">
    <property type="entry name" value="HisKA"/>
    <property type="match status" value="1"/>
</dbReference>
<keyword evidence="9" id="KW-0175">Coiled coil</keyword>
<evidence type="ECO:0000256" key="2">
    <source>
        <dbReference type="ARBA" id="ARBA00012438"/>
    </source>
</evidence>
<dbReference type="InterPro" id="IPR003661">
    <property type="entry name" value="HisK_dim/P_dom"/>
</dbReference>
<keyword evidence="13" id="KW-1185">Reference proteome</keyword>
<protein>
    <recommendedName>
        <fullName evidence="2">histidine kinase</fullName>
        <ecNumber evidence="2">2.7.13.3</ecNumber>
    </recommendedName>
</protein>
<feature type="transmembrane region" description="Helical" evidence="10">
    <location>
        <begin position="340"/>
        <end position="359"/>
    </location>
</feature>
<evidence type="ECO:0000259" key="11">
    <source>
        <dbReference type="PROSITE" id="PS50109"/>
    </source>
</evidence>
<feature type="domain" description="Histidine kinase" evidence="11">
    <location>
        <begin position="408"/>
        <end position="628"/>
    </location>
</feature>
<dbReference type="SUPFAM" id="SSF47384">
    <property type="entry name" value="Homodimeric domain of signal transducing histidine kinase"/>
    <property type="match status" value="1"/>
</dbReference>
<evidence type="ECO:0000256" key="6">
    <source>
        <dbReference type="ARBA" id="ARBA00022777"/>
    </source>
</evidence>
<evidence type="ECO:0000256" key="9">
    <source>
        <dbReference type="SAM" id="Coils"/>
    </source>
</evidence>
<evidence type="ECO:0000256" key="3">
    <source>
        <dbReference type="ARBA" id="ARBA00022553"/>
    </source>
</evidence>
<dbReference type="PANTHER" id="PTHR42878">
    <property type="entry name" value="TWO-COMPONENT HISTIDINE KINASE"/>
    <property type="match status" value="1"/>
</dbReference>
<dbReference type="SUPFAM" id="SSF53850">
    <property type="entry name" value="Periplasmic binding protein-like II"/>
    <property type="match status" value="1"/>
</dbReference>
<keyword evidence="5" id="KW-0547">Nucleotide-binding</keyword>
<dbReference type="SMART" id="SM00387">
    <property type="entry name" value="HATPase_c"/>
    <property type="match status" value="1"/>
</dbReference>
<dbReference type="CDD" id="cd00082">
    <property type="entry name" value="HisKA"/>
    <property type="match status" value="1"/>
</dbReference>
<evidence type="ECO:0000256" key="7">
    <source>
        <dbReference type="ARBA" id="ARBA00022840"/>
    </source>
</evidence>
<dbReference type="Gene3D" id="3.40.190.10">
    <property type="entry name" value="Periplasmic binding protein-like II"/>
    <property type="match status" value="1"/>
</dbReference>
<evidence type="ECO:0000313" key="12">
    <source>
        <dbReference type="EMBL" id="GBO94601.1"/>
    </source>
</evidence>
<dbReference type="GO" id="GO:0005524">
    <property type="term" value="F:ATP binding"/>
    <property type="evidence" value="ECO:0007669"/>
    <property type="project" value="UniProtKB-KW"/>
</dbReference>
<keyword evidence="3" id="KW-0597">Phosphoprotein</keyword>
<feature type="coiled-coil region" evidence="9">
    <location>
        <begin position="365"/>
        <end position="399"/>
    </location>
</feature>
<reference evidence="12 13" key="1">
    <citation type="journal article" date="2018" name="Int. J. Syst. Evol. Microbiol.">
        <title>Mesosutterella multiformis gen. nov., sp. nov., a member of the family Sutterellaceae and Sutterella megalosphaeroides sp. nov., isolated from human faeces.</title>
        <authorList>
            <person name="Sakamoto M."/>
            <person name="Ikeyama N."/>
            <person name="Kunihiro T."/>
            <person name="Iino T."/>
            <person name="Yuki M."/>
            <person name="Ohkuma M."/>
        </authorList>
    </citation>
    <scope>NUCLEOTIDE SEQUENCE [LARGE SCALE GENOMIC DNA]</scope>
    <source>
        <strain evidence="12 13">4NBBH2</strain>
    </source>
</reference>
<dbReference type="GO" id="GO:0000155">
    <property type="term" value="F:phosphorelay sensor kinase activity"/>
    <property type="evidence" value="ECO:0007669"/>
    <property type="project" value="InterPro"/>
</dbReference>
<dbReference type="Pfam" id="PF02518">
    <property type="entry name" value="HATPase_c"/>
    <property type="match status" value="1"/>
</dbReference>
<dbReference type="AlphaFoldDB" id="A0A388SGQ8"/>
<dbReference type="PANTHER" id="PTHR42878:SF7">
    <property type="entry name" value="SENSOR HISTIDINE KINASE GLRK"/>
    <property type="match status" value="1"/>
</dbReference>
<comment type="catalytic activity">
    <reaction evidence="1">
        <text>ATP + protein L-histidine = ADP + protein N-phospho-L-histidine.</text>
        <dbReference type="EC" id="2.7.13.3"/>
    </reaction>
</comment>